<dbReference type="Pfam" id="PF08818">
    <property type="entry name" value="DUF1801"/>
    <property type="match status" value="1"/>
</dbReference>
<organism evidence="2 3">
    <name type="scientific">Bacillus yapensis</name>
    <dbReference type="NCBI Taxonomy" id="2492960"/>
    <lineage>
        <taxon>Bacteria</taxon>
        <taxon>Bacillati</taxon>
        <taxon>Bacillota</taxon>
        <taxon>Bacilli</taxon>
        <taxon>Bacillales</taxon>
        <taxon>Bacillaceae</taxon>
        <taxon>Bacillus</taxon>
    </lineage>
</organism>
<dbReference type="PIRSF" id="PIRSF021308">
    <property type="entry name" value="UCP021308"/>
    <property type="match status" value="1"/>
</dbReference>
<dbReference type="EMBL" id="RXNT01000004">
    <property type="protein sequence ID" value="RTR33984.1"/>
    <property type="molecule type" value="Genomic_DNA"/>
</dbReference>
<dbReference type="InterPro" id="IPR016786">
    <property type="entry name" value="YdeI_bac"/>
</dbReference>
<dbReference type="Gene3D" id="3.90.1150.200">
    <property type="match status" value="1"/>
</dbReference>
<accession>A0A3S0RQJ4</accession>
<reference evidence="2 3" key="1">
    <citation type="submission" date="2018-12" db="EMBL/GenBank/DDBJ databases">
        <title>Bacillus yapensis draft genome sequence.</title>
        <authorList>
            <person name="Yu L."/>
            <person name="Xu X."/>
            <person name="Tang X."/>
        </authorList>
    </citation>
    <scope>NUCLEOTIDE SEQUENCE [LARGE SCALE GENOMIC DNA]</scope>
    <source>
        <strain evidence="2 3">XXST-01</strain>
    </source>
</reference>
<comment type="caution">
    <text evidence="2">The sequence shown here is derived from an EMBL/GenBank/DDBJ whole genome shotgun (WGS) entry which is preliminary data.</text>
</comment>
<dbReference type="InterPro" id="IPR014922">
    <property type="entry name" value="YdhG-like"/>
</dbReference>
<protein>
    <recommendedName>
        <fullName evidence="1">YdhG-like domain-containing protein</fullName>
    </recommendedName>
</protein>
<evidence type="ECO:0000259" key="1">
    <source>
        <dbReference type="Pfam" id="PF08818"/>
    </source>
</evidence>
<gene>
    <name evidence="2" type="ORF">EKG37_07165</name>
</gene>
<dbReference type="OrthoDB" id="214150at2"/>
<dbReference type="Gene3D" id="3.40.5.90">
    <property type="entry name" value="CDGSH iron-sulfur domain, mitoNEET-type"/>
    <property type="match status" value="1"/>
</dbReference>
<proteinExistence type="predicted"/>
<dbReference type="InterPro" id="IPR042216">
    <property type="entry name" value="MitoNEET_CISD"/>
</dbReference>
<dbReference type="AlphaFoldDB" id="A0A3S0RQJ4"/>
<dbReference type="RefSeq" id="WP_126407789.1">
    <property type="nucleotide sequence ID" value="NZ_RXNT01000004.1"/>
</dbReference>
<dbReference type="SUPFAM" id="SSF159888">
    <property type="entry name" value="YdhG-like"/>
    <property type="match status" value="1"/>
</dbReference>
<dbReference type="Proteomes" id="UP000271374">
    <property type="component" value="Unassembled WGS sequence"/>
</dbReference>
<name>A0A3S0RQJ4_9BACI</name>
<evidence type="ECO:0000313" key="2">
    <source>
        <dbReference type="EMBL" id="RTR33984.1"/>
    </source>
</evidence>
<evidence type="ECO:0000313" key="3">
    <source>
        <dbReference type="Proteomes" id="UP000271374"/>
    </source>
</evidence>
<feature type="domain" description="YdhG-like" evidence="1">
    <location>
        <begin position="20"/>
        <end position="117"/>
    </location>
</feature>
<sequence length="217" mass="25050">MTNSKTNPKVEGFLSKATSWKEEFVKLRQIVRDCDLTEDFKWMHPCYTLDNKNIVLIHGFKEYCALLFHKGALLKDPQGILIQQTENVQSARQIRFTNIQQIIEMESVIKDYIKQAIEVEKAGLQVEMKEKNDYDMPEELQAKLDEMPELKTAFEGLTPGRQKAYIYNISQAKQSKTRTDRVVKYIPKILAGKGINDCTCGHSKRMPNCDGSHKNFE</sequence>
<keyword evidence="3" id="KW-1185">Reference proteome</keyword>
<dbReference type="Pfam" id="PF13376">
    <property type="entry name" value="OmdA"/>
    <property type="match status" value="1"/>
</dbReference>